<dbReference type="SUPFAM" id="SSF51445">
    <property type="entry name" value="(Trans)glycosidases"/>
    <property type="match status" value="1"/>
</dbReference>
<dbReference type="GO" id="GO:0016787">
    <property type="term" value="F:hydrolase activity"/>
    <property type="evidence" value="ECO:0007669"/>
    <property type="project" value="UniProtKB-KW"/>
</dbReference>
<keyword evidence="1 2" id="KW-0732">Signal</keyword>
<name>A0ABW0KPN9_9BACT</name>
<dbReference type="Gene3D" id="3.20.20.80">
    <property type="entry name" value="Glycosidases"/>
    <property type="match status" value="1"/>
</dbReference>
<comment type="caution">
    <text evidence="4">The sequence shown here is derived from an EMBL/GenBank/DDBJ whole genome shotgun (WGS) entry which is preliminary data.</text>
</comment>
<dbReference type="Proteomes" id="UP001596052">
    <property type="component" value="Unassembled WGS sequence"/>
</dbReference>
<reference evidence="5" key="1">
    <citation type="journal article" date="2019" name="Int. J. Syst. Evol. Microbiol.">
        <title>The Global Catalogue of Microorganisms (GCM) 10K type strain sequencing project: providing services to taxonomists for standard genome sequencing and annotation.</title>
        <authorList>
            <consortium name="The Broad Institute Genomics Platform"/>
            <consortium name="The Broad Institute Genome Sequencing Center for Infectious Disease"/>
            <person name="Wu L."/>
            <person name="Ma J."/>
        </authorList>
    </citation>
    <scope>NUCLEOTIDE SEQUENCE [LARGE SCALE GENOMIC DNA]</scope>
    <source>
        <strain evidence="5">CGMCC 4.1469</strain>
    </source>
</reference>
<dbReference type="EMBL" id="JBHSMQ010000003">
    <property type="protein sequence ID" value="MFC5455379.1"/>
    <property type="molecule type" value="Genomic_DNA"/>
</dbReference>
<evidence type="ECO:0000259" key="3">
    <source>
        <dbReference type="Pfam" id="PF02638"/>
    </source>
</evidence>
<dbReference type="InterPro" id="IPR003790">
    <property type="entry name" value="GHL10"/>
</dbReference>
<keyword evidence="5" id="KW-1185">Reference proteome</keyword>
<organism evidence="4 5">
    <name type="scientific">Prosthecobacter fluviatilis</name>
    <dbReference type="NCBI Taxonomy" id="445931"/>
    <lineage>
        <taxon>Bacteria</taxon>
        <taxon>Pseudomonadati</taxon>
        <taxon>Verrucomicrobiota</taxon>
        <taxon>Verrucomicrobiia</taxon>
        <taxon>Verrucomicrobiales</taxon>
        <taxon>Verrucomicrobiaceae</taxon>
        <taxon>Prosthecobacter</taxon>
    </lineage>
</organism>
<feature type="chain" id="PRO_5047068184" evidence="2">
    <location>
        <begin position="20"/>
        <end position="492"/>
    </location>
</feature>
<dbReference type="RefSeq" id="WP_377166401.1">
    <property type="nucleotide sequence ID" value="NZ_JBHSMQ010000003.1"/>
</dbReference>
<proteinExistence type="predicted"/>
<dbReference type="InterPro" id="IPR017853">
    <property type="entry name" value="GH"/>
</dbReference>
<protein>
    <submittedName>
        <fullName evidence="4">Glycoside hydrolase family 10 protein</fullName>
    </submittedName>
</protein>
<evidence type="ECO:0000256" key="2">
    <source>
        <dbReference type="SAM" id="SignalP"/>
    </source>
</evidence>
<accession>A0ABW0KPN9</accession>
<dbReference type="PANTHER" id="PTHR43405">
    <property type="entry name" value="GLYCOSYL HYDROLASE DIGH"/>
    <property type="match status" value="1"/>
</dbReference>
<feature type="domain" description="Glycosyl hydrolase-like 10" evidence="3">
    <location>
        <begin position="31"/>
        <end position="343"/>
    </location>
</feature>
<feature type="signal peptide" evidence="2">
    <location>
        <begin position="1"/>
        <end position="19"/>
    </location>
</feature>
<keyword evidence="4" id="KW-0378">Hydrolase</keyword>
<evidence type="ECO:0000313" key="5">
    <source>
        <dbReference type="Proteomes" id="UP001596052"/>
    </source>
</evidence>
<dbReference type="PANTHER" id="PTHR43405:SF1">
    <property type="entry name" value="GLYCOSYL HYDROLASE DIGH"/>
    <property type="match status" value="1"/>
</dbReference>
<sequence>MRSTLLLTLFLLSAAILHAQSGVSVPPPARELRGSWIATVRNINWPSEPGLPVAKQKAQLLTLIDSAAKVGLNALIFQVRPAGDAMYESKLEPWSPFLTGEMGKSPGWDPLEFAVTEAHKRGMELHAWFNPFRALAGEKHAPSADHIRRRHPEWTMKYNIDWWMDPGVPEVRKQAVDVMLDVTRRYDVDGIHIDDYFYPYPIMDAAKKKVPFPDDASYARYRATGGTLELTAWRRQNVDEVVRATYEGIKGIKRYVKFGISPFGLWRPNYPEGTGGGLDPYEDLGADSLKWLQQGWVDYFTPQLYWTIDRPKLGFITYYDWWLEQNTQGRHIWPGMNTSKIGDDRNAGEILHQMSVLRERGLKMTPGHFHWNFGALHKDIGKIGTYVKQRAYTPHAIPPSSPWLSQTQLPAPIVGKTVPGGRLTVEWKHSDVRWMSATRWWVMQAQIGGKWLTWETFFKDQLSAPWPENATAVAIRAGGLGWEVGEAGVVLK</sequence>
<evidence type="ECO:0000313" key="4">
    <source>
        <dbReference type="EMBL" id="MFC5455379.1"/>
    </source>
</evidence>
<dbReference type="Pfam" id="PF02638">
    <property type="entry name" value="GHL10"/>
    <property type="match status" value="1"/>
</dbReference>
<evidence type="ECO:0000256" key="1">
    <source>
        <dbReference type="ARBA" id="ARBA00022729"/>
    </source>
</evidence>
<gene>
    <name evidence="4" type="ORF">ACFQDI_10965</name>
</gene>
<dbReference type="InterPro" id="IPR052177">
    <property type="entry name" value="Divisome_Glycosyl_Hydrolase"/>
</dbReference>